<dbReference type="SUPFAM" id="SSF53474">
    <property type="entry name" value="alpha/beta-Hydrolases"/>
    <property type="match status" value="1"/>
</dbReference>
<sequence>MHWSLWLGTFIVFYLGVIAWMYHNQDNMVFFPPRDIVESPKAWGLSFSELSLQSGPYSLHGWYIPGHSNRPVILFFHGNASNVGHMRDYAQLFNGLGYGALFIDYRGYGQSGGVPSEQGLYEDALACWRYLVEQQGMAPERIIPYGHSLGGGPALWLAQQKTVGAVIVEGAFTSVPDRGQELYPLLPVKLLARTRFNNKARVAQLAVPLLVIHSRDDEVIPVAHGEKLFRLATGEKRLVLTRGNHDGDVELNRAVLSSSLKILEEKMGR</sequence>
<organism evidence="3">
    <name type="scientific">Magnetococcus massalia (strain MO-1)</name>
    <dbReference type="NCBI Taxonomy" id="451514"/>
    <lineage>
        <taxon>Bacteria</taxon>
        <taxon>Pseudomonadati</taxon>
        <taxon>Pseudomonadota</taxon>
        <taxon>Magnetococcia</taxon>
        <taxon>Magnetococcales</taxon>
        <taxon>Magnetococcaceae</taxon>
        <taxon>Magnetococcus</taxon>
    </lineage>
</organism>
<dbReference type="InterPro" id="IPR022742">
    <property type="entry name" value="Hydrolase_4"/>
</dbReference>
<keyword evidence="1" id="KW-1133">Transmembrane helix</keyword>
<dbReference type="Gene3D" id="3.40.50.1820">
    <property type="entry name" value="alpha/beta hydrolase"/>
    <property type="match status" value="1"/>
</dbReference>
<dbReference type="InterPro" id="IPR029058">
    <property type="entry name" value="AB_hydrolase_fold"/>
</dbReference>
<gene>
    <name evidence="3" type="ORF">MAGMO_1625</name>
</gene>
<dbReference type="EMBL" id="LO017727">
    <property type="protein sequence ID" value="CRH05809.1"/>
    <property type="molecule type" value="Genomic_DNA"/>
</dbReference>
<keyword evidence="1" id="KW-0812">Transmembrane</keyword>
<feature type="transmembrane region" description="Helical" evidence="1">
    <location>
        <begin position="6"/>
        <end position="22"/>
    </location>
</feature>
<reference evidence="3" key="1">
    <citation type="submission" date="2015-04" db="EMBL/GenBank/DDBJ databases">
        <authorList>
            <person name="Syromyatnikov M.Y."/>
            <person name="Popov V.N."/>
        </authorList>
    </citation>
    <scope>NUCLEOTIDE SEQUENCE</scope>
    <source>
        <strain evidence="3">MO-1</strain>
    </source>
</reference>
<dbReference type="AlphaFoldDB" id="A0A1S7LI81"/>
<evidence type="ECO:0000256" key="1">
    <source>
        <dbReference type="SAM" id="Phobius"/>
    </source>
</evidence>
<feature type="domain" description="Serine aminopeptidase S33" evidence="2">
    <location>
        <begin position="69"/>
        <end position="178"/>
    </location>
</feature>
<dbReference type="PANTHER" id="PTHR12277">
    <property type="entry name" value="ALPHA/BETA HYDROLASE DOMAIN-CONTAINING PROTEIN"/>
    <property type="match status" value="1"/>
</dbReference>
<dbReference type="Pfam" id="PF12146">
    <property type="entry name" value="Hydrolase_4"/>
    <property type="match status" value="1"/>
</dbReference>
<evidence type="ECO:0000313" key="3">
    <source>
        <dbReference type="EMBL" id="CRH05809.1"/>
    </source>
</evidence>
<accession>A0A1S7LI81</accession>
<evidence type="ECO:0000259" key="2">
    <source>
        <dbReference type="Pfam" id="PF12146"/>
    </source>
</evidence>
<protein>
    <recommendedName>
        <fullName evidence="2">Serine aminopeptidase S33 domain-containing protein</fullName>
    </recommendedName>
</protein>
<name>A0A1S7LI81_MAGMO</name>
<dbReference type="PANTHER" id="PTHR12277:SF81">
    <property type="entry name" value="PROTEIN ABHD13"/>
    <property type="match status" value="1"/>
</dbReference>
<keyword evidence="1" id="KW-0472">Membrane</keyword>
<proteinExistence type="predicted"/>